<name>A0A5C6B9H5_9BACT</name>
<dbReference type="PROSITE" id="PS50011">
    <property type="entry name" value="PROTEIN_KINASE_DOM"/>
    <property type="match status" value="1"/>
</dbReference>
<dbReference type="PANTHER" id="PTHR43289">
    <property type="entry name" value="MITOGEN-ACTIVATED PROTEIN KINASE KINASE KINASE 20-RELATED"/>
    <property type="match status" value="1"/>
</dbReference>
<evidence type="ECO:0000313" key="9">
    <source>
        <dbReference type="EMBL" id="TWU07916.1"/>
    </source>
</evidence>
<dbReference type="CDD" id="cd14014">
    <property type="entry name" value="STKc_PknB_like"/>
    <property type="match status" value="1"/>
</dbReference>
<keyword evidence="7" id="KW-0472">Membrane</keyword>
<accession>A0A5C6B9H5</accession>
<dbReference type="InterPro" id="IPR000719">
    <property type="entry name" value="Prot_kinase_dom"/>
</dbReference>
<evidence type="ECO:0000259" key="8">
    <source>
        <dbReference type="PROSITE" id="PS50011"/>
    </source>
</evidence>
<dbReference type="InterPro" id="IPR017441">
    <property type="entry name" value="Protein_kinase_ATP_BS"/>
</dbReference>
<dbReference type="EC" id="2.7.11.1" evidence="9"/>
<evidence type="ECO:0000256" key="6">
    <source>
        <dbReference type="SAM" id="MobiDB-lite"/>
    </source>
</evidence>
<dbReference type="PANTHER" id="PTHR43289:SF6">
    <property type="entry name" value="SERINE_THREONINE-PROTEIN KINASE NEKL-3"/>
    <property type="match status" value="1"/>
</dbReference>
<dbReference type="PROSITE" id="PS00108">
    <property type="entry name" value="PROTEIN_KINASE_ST"/>
    <property type="match status" value="1"/>
</dbReference>
<reference evidence="9 10" key="1">
    <citation type="submission" date="2019-02" db="EMBL/GenBank/DDBJ databases">
        <title>Deep-cultivation of Planctomycetes and their phenomic and genomic characterization uncovers novel biology.</title>
        <authorList>
            <person name="Wiegand S."/>
            <person name="Jogler M."/>
            <person name="Boedeker C."/>
            <person name="Pinto D."/>
            <person name="Vollmers J."/>
            <person name="Rivas-Marin E."/>
            <person name="Kohn T."/>
            <person name="Peeters S.H."/>
            <person name="Heuer A."/>
            <person name="Rast P."/>
            <person name="Oberbeckmann S."/>
            <person name="Bunk B."/>
            <person name="Jeske O."/>
            <person name="Meyerdierks A."/>
            <person name="Storesund J.E."/>
            <person name="Kallscheuer N."/>
            <person name="Luecker S."/>
            <person name="Lage O.M."/>
            <person name="Pohl T."/>
            <person name="Merkel B.J."/>
            <person name="Hornburger P."/>
            <person name="Mueller R.-W."/>
            <person name="Bruemmer F."/>
            <person name="Labrenz M."/>
            <person name="Spormann A.M."/>
            <person name="Op Den Camp H."/>
            <person name="Overmann J."/>
            <person name="Amann R."/>
            <person name="Jetten M.S.M."/>
            <person name="Mascher T."/>
            <person name="Medema M.H."/>
            <person name="Devos D.P."/>
            <person name="Kaster A.-K."/>
            <person name="Ovreas L."/>
            <person name="Rohde M."/>
            <person name="Galperin M.Y."/>
            <person name="Jogler C."/>
        </authorList>
    </citation>
    <scope>NUCLEOTIDE SEQUENCE [LARGE SCALE GENOMIC DNA]</scope>
    <source>
        <strain evidence="9 10">Pla52n</strain>
    </source>
</reference>
<keyword evidence="3 9" id="KW-0418">Kinase</keyword>
<keyword evidence="7" id="KW-0812">Transmembrane</keyword>
<keyword evidence="7" id="KW-1133">Transmembrane helix</keyword>
<feature type="domain" description="Protein kinase" evidence="8">
    <location>
        <begin position="490"/>
        <end position="763"/>
    </location>
</feature>
<gene>
    <name evidence="9" type="primary">pknB_4</name>
    <name evidence="9" type="ORF">Pla52n_04930</name>
</gene>
<evidence type="ECO:0000256" key="2">
    <source>
        <dbReference type="ARBA" id="ARBA00022741"/>
    </source>
</evidence>
<dbReference type="InterPro" id="IPR011009">
    <property type="entry name" value="Kinase-like_dom_sf"/>
</dbReference>
<keyword evidence="1 9" id="KW-0808">Transferase</keyword>
<evidence type="ECO:0000256" key="4">
    <source>
        <dbReference type="ARBA" id="ARBA00022840"/>
    </source>
</evidence>
<evidence type="ECO:0000313" key="10">
    <source>
        <dbReference type="Proteomes" id="UP000320176"/>
    </source>
</evidence>
<dbReference type="GO" id="GO:0005524">
    <property type="term" value="F:ATP binding"/>
    <property type="evidence" value="ECO:0007669"/>
    <property type="project" value="UniProtKB-UniRule"/>
</dbReference>
<dbReference type="AlphaFoldDB" id="A0A5C6B9H5"/>
<evidence type="ECO:0000256" key="3">
    <source>
        <dbReference type="ARBA" id="ARBA00022777"/>
    </source>
</evidence>
<evidence type="ECO:0000256" key="5">
    <source>
        <dbReference type="PROSITE-ProRule" id="PRU10141"/>
    </source>
</evidence>
<dbReference type="Pfam" id="PF00069">
    <property type="entry name" value="Pkinase"/>
    <property type="match status" value="1"/>
</dbReference>
<evidence type="ECO:0000256" key="7">
    <source>
        <dbReference type="SAM" id="Phobius"/>
    </source>
</evidence>
<feature type="region of interest" description="Disordered" evidence="6">
    <location>
        <begin position="784"/>
        <end position="803"/>
    </location>
</feature>
<proteinExistence type="predicted"/>
<sequence length="837" mass="92228">MILSRNLDSLLARIIHATHYGLRNTFARNGLRVLVRKQSAHMSRHAIASGSHAYTREPDAIACRLMNNPGSVGPLGYRMVRMDSTIRSDLIDAPATPSLGRSTLLEAVKRGQLGPLSPGVVALVTLVLIVATLYVGWSVRQAMRSLIRDSISTVLAANVAALELWLGEQADTVERLSQDRRFEPWLNQVIASSGDVDSNDAPQLLTQEVSDLGYEGWALLNASGRVLASNQTDAIGKQFDLPRETVVKLGEGLQVISQPFEVLGAITPEPTIENKPQSPEIGSPEVIMCALSPLRQGMQLQGILALIIDPSQQFSQILSVARIGGSGETYAFDSRAVLLSRSRFEIQLRQAGLLKDNQSSPLSVHVRDPGVDIRNQALDNPNPQSWPMTLMADHATRGGTGDNVVGYNDYRGVPVIGVWRWLPKYGIGVTTELDVDEAYAPMSVFRNSFLALLALVLISSGSMLALASVLRRLDKSNDPQYGISRRLGQYELGQKIGRGGMGLVYRGQHRVLKRDVAIKVLEYTEATERSLARFQREVRLTAQLQHPNTISIYDCGQTPEGTFFYVMELIDGISLQQLVDYYGRQPAERVIYLLIQVCDSIAEAHASGMVHRDIKPANILLASRAGQHDLIKVLDFGLAKQIDHETMQLTRAESLTGTPLYMSPESVRDASLASQQSDIYSIGSVGYMLLTALAPFAGDSSADICAKKLHEDPIPPAKRLAGDFPDDLVEILMQCLHRDPEKRPQSARELARRLSRCKNSPHWRQGDAALWWREVFDGPTLDDMSALIDDQGSNDQPRDDRLRGHHVGETARRPHDTAVNELVHAVAIKHNEPTPRV</sequence>
<keyword evidence="4 5" id="KW-0067">ATP-binding</keyword>
<dbReference type="Proteomes" id="UP000320176">
    <property type="component" value="Unassembled WGS sequence"/>
</dbReference>
<feature type="transmembrane region" description="Helical" evidence="7">
    <location>
        <begin position="449"/>
        <end position="470"/>
    </location>
</feature>
<protein>
    <submittedName>
        <fullName evidence="9">Serine/threonine-protein kinase PknB</fullName>
        <ecNumber evidence="9">2.7.11.1</ecNumber>
    </submittedName>
</protein>
<dbReference type="EMBL" id="SJPN01000001">
    <property type="protein sequence ID" value="TWU07916.1"/>
    <property type="molecule type" value="Genomic_DNA"/>
</dbReference>
<keyword evidence="10" id="KW-1185">Reference proteome</keyword>
<dbReference type="Gene3D" id="1.10.510.10">
    <property type="entry name" value="Transferase(Phosphotransferase) domain 1"/>
    <property type="match status" value="1"/>
</dbReference>
<feature type="transmembrane region" description="Helical" evidence="7">
    <location>
        <begin position="119"/>
        <end position="139"/>
    </location>
</feature>
<keyword evidence="2 5" id="KW-0547">Nucleotide-binding</keyword>
<feature type="binding site" evidence="5">
    <location>
        <position position="519"/>
    </location>
    <ligand>
        <name>ATP</name>
        <dbReference type="ChEBI" id="CHEBI:30616"/>
    </ligand>
</feature>
<evidence type="ECO:0000256" key="1">
    <source>
        <dbReference type="ARBA" id="ARBA00022679"/>
    </source>
</evidence>
<dbReference type="SMART" id="SM00220">
    <property type="entry name" value="S_TKc"/>
    <property type="match status" value="1"/>
</dbReference>
<dbReference type="Gene3D" id="3.30.200.20">
    <property type="entry name" value="Phosphorylase Kinase, domain 1"/>
    <property type="match status" value="1"/>
</dbReference>
<dbReference type="GO" id="GO:0004674">
    <property type="term" value="F:protein serine/threonine kinase activity"/>
    <property type="evidence" value="ECO:0007669"/>
    <property type="project" value="UniProtKB-EC"/>
</dbReference>
<dbReference type="InterPro" id="IPR008271">
    <property type="entry name" value="Ser/Thr_kinase_AS"/>
</dbReference>
<dbReference type="PROSITE" id="PS00107">
    <property type="entry name" value="PROTEIN_KINASE_ATP"/>
    <property type="match status" value="1"/>
</dbReference>
<organism evidence="9 10">
    <name type="scientific">Stieleria varia</name>
    <dbReference type="NCBI Taxonomy" id="2528005"/>
    <lineage>
        <taxon>Bacteria</taxon>
        <taxon>Pseudomonadati</taxon>
        <taxon>Planctomycetota</taxon>
        <taxon>Planctomycetia</taxon>
        <taxon>Pirellulales</taxon>
        <taxon>Pirellulaceae</taxon>
        <taxon>Stieleria</taxon>
    </lineage>
</organism>
<dbReference type="SUPFAM" id="SSF56112">
    <property type="entry name" value="Protein kinase-like (PK-like)"/>
    <property type="match status" value="1"/>
</dbReference>
<comment type="caution">
    <text evidence="9">The sequence shown here is derived from an EMBL/GenBank/DDBJ whole genome shotgun (WGS) entry which is preliminary data.</text>
</comment>